<dbReference type="RefSeq" id="WP_165011786.1">
    <property type="nucleotide sequence ID" value="NZ_JAALDL010000002.1"/>
</dbReference>
<sequence>MEIVKVMHNASLEEAREAFSDLLDNVEKKPEKLEASIFFQARRFAKASMNMCRYNDFIPFIVNSSLAIELYLKAIICTTERCKGKSDNKKKKVIREYSHSLLALYEEIGNTNKESFESYRDGLNIEFIREIDGSFSNWRYVYEKERLSIQNLNLIPFAFEALEEIFCSAMKEEKSA</sequence>
<gene>
    <name evidence="1" type="ORF">G5S52_03315</name>
</gene>
<reference evidence="1 2" key="1">
    <citation type="submission" date="2020-02" db="EMBL/GenBank/DDBJ databases">
        <title>The draft genome of Grimontia sedimenta sp. nov., isolated from benthic sediments near coral reefs south of Kuwait.</title>
        <authorList>
            <person name="Mahmoud H.M."/>
            <person name="Jose L."/>
            <person name="Eapen S."/>
        </authorList>
    </citation>
    <scope>NUCLEOTIDE SEQUENCE [LARGE SCALE GENOMIC DNA]</scope>
    <source>
        <strain evidence="1 2">S25</strain>
    </source>
</reference>
<comment type="caution">
    <text evidence="1">The sequence shown here is derived from an EMBL/GenBank/DDBJ whole genome shotgun (WGS) entry which is preliminary data.</text>
</comment>
<dbReference type="AlphaFoldDB" id="A0A6M1R987"/>
<proteinExistence type="predicted"/>
<evidence type="ECO:0000313" key="2">
    <source>
        <dbReference type="Proteomes" id="UP000473008"/>
    </source>
</evidence>
<name>A0A6M1R987_9GAMM</name>
<dbReference type="EMBL" id="JAALDL010000002">
    <property type="protein sequence ID" value="NGN96716.1"/>
    <property type="molecule type" value="Genomic_DNA"/>
</dbReference>
<accession>A0A6M1R987</accession>
<evidence type="ECO:0000313" key="1">
    <source>
        <dbReference type="EMBL" id="NGN96716.1"/>
    </source>
</evidence>
<protein>
    <recommendedName>
        <fullName evidence="3">HEPN domain-containing protein</fullName>
    </recommendedName>
</protein>
<evidence type="ECO:0008006" key="3">
    <source>
        <dbReference type="Google" id="ProtNLM"/>
    </source>
</evidence>
<dbReference type="Proteomes" id="UP000473008">
    <property type="component" value="Unassembled WGS sequence"/>
</dbReference>
<keyword evidence="2" id="KW-1185">Reference proteome</keyword>
<organism evidence="1 2">
    <name type="scientific">Grimontia sedimenti</name>
    <dbReference type="NCBI Taxonomy" id="2711294"/>
    <lineage>
        <taxon>Bacteria</taxon>
        <taxon>Pseudomonadati</taxon>
        <taxon>Pseudomonadota</taxon>
        <taxon>Gammaproteobacteria</taxon>
        <taxon>Vibrionales</taxon>
        <taxon>Vibrionaceae</taxon>
        <taxon>Grimontia</taxon>
    </lineage>
</organism>